<dbReference type="GO" id="GO:0008408">
    <property type="term" value="F:3'-5' exonuclease activity"/>
    <property type="evidence" value="ECO:0007669"/>
    <property type="project" value="UniProtKB-UniRule"/>
</dbReference>
<keyword evidence="6 13" id="KW-0269">Exonuclease</keyword>
<evidence type="ECO:0000313" key="20">
    <source>
        <dbReference type="Proteomes" id="UP000199280"/>
    </source>
</evidence>
<evidence type="ECO:0000256" key="13">
    <source>
        <dbReference type="HAMAP-Rule" id="MF_01451"/>
    </source>
</evidence>
<dbReference type="Gene3D" id="3.90.320.10">
    <property type="match status" value="1"/>
</dbReference>
<evidence type="ECO:0000259" key="16">
    <source>
        <dbReference type="PROSITE" id="PS51217"/>
    </source>
</evidence>
<dbReference type="GO" id="GO:0005524">
    <property type="term" value="F:ATP binding"/>
    <property type="evidence" value="ECO:0007669"/>
    <property type="project" value="UniProtKB-UniRule"/>
</dbReference>
<evidence type="ECO:0000256" key="4">
    <source>
        <dbReference type="ARBA" id="ARBA00022801"/>
    </source>
</evidence>
<evidence type="ECO:0000256" key="10">
    <source>
        <dbReference type="ARBA" id="ARBA00023235"/>
    </source>
</evidence>
<dbReference type="PANTHER" id="PTHR11070:SF48">
    <property type="entry name" value="ATP-DEPENDENT HELICASE_NUCLEASE SUBUNIT A"/>
    <property type="match status" value="1"/>
</dbReference>
<dbReference type="SUPFAM" id="SSF52540">
    <property type="entry name" value="P-loop containing nucleoside triphosphate hydrolases"/>
    <property type="match status" value="1"/>
</dbReference>
<reference evidence="17 19" key="1">
    <citation type="submission" date="2016-02" db="EMBL/GenBank/DDBJ databases">
        <authorList>
            <person name="Wen L."/>
            <person name="He K."/>
            <person name="Yang H."/>
        </authorList>
    </citation>
    <scope>NUCLEOTIDE SEQUENCE [LARGE SCALE GENOMIC DNA]</scope>
    <source>
        <strain evidence="17">Trichococcus_R210</strain>
    </source>
</reference>
<evidence type="ECO:0000256" key="5">
    <source>
        <dbReference type="ARBA" id="ARBA00022806"/>
    </source>
</evidence>
<evidence type="ECO:0000256" key="11">
    <source>
        <dbReference type="ARBA" id="ARBA00034617"/>
    </source>
</evidence>
<dbReference type="EMBL" id="FJNB01000001">
    <property type="protein sequence ID" value="CZQ81078.1"/>
    <property type="molecule type" value="Genomic_DNA"/>
</dbReference>
<feature type="binding site" evidence="14">
    <location>
        <begin position="32"/>
        <end position="39"/>
    </location>
    <ligand>
        <name>ATP</name>
        <dbReference type="ChEBI" id="CHEBI:30616"/>
    </ligand>
</feature>
<dbReference type="AlphaFoldDB" id="A0A143Y6E7"/>
<dbReference type="GO" id="GO:0000724">
    <property type="term" value="P:double-strand break repair via homologous recombination"/>
    <property type="evidence" value="ECO:0007669"/>
    <property type="project" value="UniProtKB-UniRule"/>
</dbReference>
<dbReference type="Gene3D" id="3.40.50.300">
    <property type="entry name" value="P-loop containing nucleotide triphosphate hydrolases"/>
    <property type="match status" value="4"/>
</dbReference>
<evidence type="ECO:0000313" key="19">
    <source>
        <dbReference type="Proteomes" id="UP000076878"/>
    </source>
</evidence>
<keyword evidence="4 13" id="KW-0378">Hydrolase</keyword>
<comment type="function">
    <text evidence="13">The heterodimer acts as both an ATP-dependent DNA helicase and an ATP-dependent, dual-direction single-stranded exonuclease. Recognizes the chi site generating a DNA molecule suitable for the initiation of homologous recombination. The AddA nuclease domain is required for chi fragment generation; this subunit has the helicase and 3' -&gt; 5' nuclease activities.</text>
</comment>
<dbReference type="SUPFAM" id="SSF52980">
    <property type="entry name" value="Restriction endonuclease-like"/>
    <property type="match status" value="1"/>
</dbReference>
<dbReference type="NCBIfam" id="TIGR02785">
    <property type="entry name" value="addA_Gpos"/>
    <property type="match status" value="1"/>
</dbReference>
<comment type="cofactor">
    <cofactor evidence="13">
        <name>Mg(2+)</name>
        <dbReference type="ChEBI" id="CHEBI:18420"/>
    </cofactor>
</comment>
<dbReference type="GO" id="GO:0043138">
    <property type="term" value="F:3'-5' DNA helicase activity"/>
    <property type="evidence" value="ECO:0007669"/>
    <property type="project" value="UniProtKB-UniRule"/>
</dbReference>
<evidence type="ECO:0000259" key="15">
    <source>
        <dbReference type="PROSITE" id="PS51198"/>
    </source>
</evidence>
<dbReference type="Proteomes" id="UP000199280">
    <property type="component" value="Unassembled WGS sequence"/>
</dbReference>
<feature type="domain" description="UvrD-like helicase C-terminal" evidence="16">
    <location>
        <begin position="513"/>
        <end position="822"/>
    </location>
</feature>
<dbReference type="EC" id="3.1.-.-" evidence="13"/>
<dbReference type="PROSITE" id="PS51198">
    <property type="entry name" value="UVRD_HELICASE_ATP_BIND"/>
    <property type="match status" value="1"/>
</dbReference>
<evidence type="ECO:0000256" key="6">
    <source>
        <dbReference type="ARBA" id="ARBA00022839"/>
    </source>
</evidence>
<dbReference type="InterPro" id="IPR000212">
    <property type="entry name" value="DNA_helicase_UvrD/REP"/>
</dbReference>
<keyword evidence="5 13" id="KW-0347">Helicase</keyword>
<dbReference type="InterPro" id="IPR011604">
    <property type="entry name" value="PDDEXK-like_dom_sf"/>
</dbReference>
<dbReference type="Pfam" id="PF13361">
    <property type="entry name" value="UvrD_C"/>
    <property type="match status" value="1"/>
</dbReference>
<dbReference type="EC" id="5.6.2.4" evidence="13"/>
<accession>A0A143Y6E7</accession>
<evidence type="ECO:0000256" key="12">
    <source>
        <dbReference type="ARBA" id="ARBA00048988"/>
    </source>
</evidence>
<evidence type="ECO:0000256" key="2">
    <source>
        <dbReference type="ARBA" id="ARBA00022741"/>
    </source>
</evidence>
<evidence type="ECO:0000256" key="7">
    <source>
        <dbReference type="ARBA" id="ARBA00022840"/>
    </source>
</evidence>
<dbReference type="EMBL" id="FNYT01000001">
    <property type="protein sequence ID" value="SEI54088.1"/>
    <property type="molecule type" value="Genomic_DNA"/>
</dbReference>
<dbReference type="OrthoDB" id="9810135at2"/>
<dbReference type="GO" id="GO:0033202">
    <property type="term" value="C:DNA helicase complex"/>
    <property type="evidence" value="ECO:0007669"/>
    <property type="project" value="TreeGrafter"/>
</dbReference>
<keyword evidence="7 13" id="KW-0067">ATP-binding</keyword>
<keyword evidence="3 13" id="KW-0227">DNA damage</keyword>
<keyword evidence="1 13" id="KW-0540">Nuclease</keyword>
<comment type="catalytic activity">
    <reaction evidence="12 13">
        <text>ATP + H2O = ADP + phosphate + H(+)</text>
        <dbReference type="Rhea" id="RHEA:13065"/>
        <dbReference type="ChEBI" id="CHEBI:15377"/>
        <dbReference type="ChEBI" id="CHEBI:15378"/>
        <dbReference type="ChEBI" id="CHEBI:30616"/>
        <dbReference type="ChEBI" id="CHEBI:43474"/>
        <dbReference type="ChEBI" id="CHEBI:456216"/>
        <dbReference type="EC" id="5.6.2.4"/>
    </reaction>
</comment>
<comment type="catalytic activity">
    <reaction evidence="11 13">
        <text>Couples ATP hydrolysis with the unwinding of duplex DNA by translocating in the 3'-5' direction.</text>
        <dbReference type="EC" id="5.6.2.4"/>
    </reaction>
</comment>
<keyword evidence="9 13" id="KW-0234">DNA repair</keyword>
<dbReference type="PANTHER" id="PTHR11070">
    <property type="entry name" value="UVRD / RECB / PCRA DNA HELICASE FAMILY MEMBER"/>
    <property type="match status" value="1"/>
</dbReference>
<reference evidence="18 20" key="2">
    <citation type="submission" date="2016-10" db="EMBL/GenBank/DDBJ databases">
        <authorList>
            <person name="Varghese N."/>
            <person name="Submissions S."/>
        </authorList>
    </citation>
    <scope>NUCLEOTIDE SEQUENCE [LARGE SCALE GENOMIC DNA]</scope>
    <source>
        <strain evidence="18 20">DSM 22150</strain>
    </source>
</reference>
<name>A0A143Y6E7_9LACT</name>
<protein>
    <recommendedName>
        <fullName evidence="13">ATP-dependent helicase/nuclease subunit A</fullName>
        <ecNumber evidence="13">3.1.-.-</ecNumber>
        <ecNumber evidence="13">5.6.2.4</ecNumber>
    </recommendedName>
    <alternativeName>
        <fullName evidence="13">ATP-dependent helicase/nuclease AddA</fullName>
    </alternativeName>
    <alternativeName>
        <fullName evidence="13">DNA 3'-5' helicase AddA</fullName>
    </alternativeName>
</protein>
<evidence type="ECO:0000256" key="14">
    <source>
        <dbReference type="PROSITE-ProRule" id="PRU00560"/>
    </source>
</evidence>
<feature type="domain" description="UvrD-like helicase ATP-binding" evidence="15">
    <location>
        <begin position="11"/>
        <end position="486"/>
    </location>
</feature>
<dbReference type="GO" id="GO:0005829">
    <property type="term" value="C:cytosol"/>
    <property type="evidence" value="ECO:0007669"/>
    <property type="project" value="TreeGrafter"/>
</dbReference>
<keyword evidence="10 13" id="KW-0413">Isomerase</keyword>
<dbReference type="GO" id="GO:0003690">
    <property type="term" value="F:double-stranded DNA binding"/>
    <property type="evidence" value="ECO:0007669"/>
    <property type="project" value="UniProtKB-UniRule"/>
</dbReference>
<dbReference type="Pfam" id="PF00580">
    <property type="entry name" value="UvrD-helicase"/>
    <property type="match status" value="1"/>
</dbReference>
<dbReference type="InterPro" id="IPR011335">
    <property type="entry name" value="Restrct_endonuc-II-like"/>
</dbReference>
<evidence type="ECO:0000256" key="9">
    <source>
        <dbReference type="ARBA" id="ARBA00023204"/>
    </source>
</evidence>
<proteinExistence type="inferred from homology"/>
<dbReference type="PROSITE" id="PS51217">
    <property type="entry name" value="UVRD_HELICASE_CTER"/>
    <property type="match status" value="1"/>
</dbReference>
<keyword evidence="8 13" id="KW-0238">DNA-binding</keyword>
<gene>
    <name evidence="13" type="primary">addA</name>
    <name evidence="18" type="ORF">SAMN05216375_101161</name>
    <name evidence="17" type="ORF">TR210_106</name>
</gene>
<evidence type="ECO:0000313" key="17">
    <source>
        <dbReference type="EMBL" id="CZQ81078.1"/>
    </source>
</evidence>
<dbReference type="InterPro" id="IPR027417">
    <property type="entry name" value="P-loop_NTPase"/>
</dbReference>
<dbReference type="InterPro" id="IPR014017">
    <property type="entry name" value="DNA_helicase_UvrD-like_C"/>
</dbReference>
<evidence type="ECO:0000313" key="18">
    <source>
        <dbReference type="EMBL" id="SEI54088.1"/>
    </source>
</evidence>
<dbReference type="InterPro" id="IPR014152">
    <property type="entry name" value="AddA"/>
</dbReference>
<evidence type="ECO:0000256" key="1">
    <source>
        <dbReference type="ARBA" id="ARBA00022722"/>
    </source>
</evidence>
<dbReference type="RefSeq" id="WP_068620491.1">
    <property type="nucleotide sequence ID" value="NZ_FJNB01000001.1"/>
</dbReference>
<dbReference type="HAMAP" id="MF_01451">
    <property type="entry name" value="AddA"/>
    <property type="match status" value="1"/>
</dbReference>
<keyword evidence="2 13" id="KW-0547">Nucleotide-binding</keyword>
<organism evidence="17 19">
    <name type="scientific">Trichococcus ilyis</name>
    <dbReference type="NCBI Taxonomy" id="640938"/>
    <lineage>
        <taxon>Bacteria</taxon>
        <taxon>Bacillati</taxon>
        <taxon>Bacillota</taxon>
        <taxon>Bacilli</taxon>
        <taxon>Lactobacillales</taxon>
        <taxon>Carnobacteriaceae</taxon>
        <taxon>Trichococcus</taxon>
    </lineage>
</organism>
<dbReference type="InterPro" id="IPR014016">
    <property type="entry name" value="UvrD-like_ATP-bd"/>
</dbReference>
<evidence type="ECO:0000256" key="3">
    <source>
        <dbReference type="ARBA" id="ARBA00022763"/>
    </source>
</evidence>
<comment type="similarity">
    <text evidence="13">Belongs to the helicase family. AddA subfamily.</text>
</comment>
<keyword evidence="20" id="KW-1185">Reference proteome</keyword>
<dbReference type="Proteomes" id="UP000076878">
    <property type="component" value="Unassembled WGS sequence"/>
</dbReference>
<sequence>MTGIPARTPNEKFTETQWQSIYQTGDNILVSASAGSGKTTVLIQRIIEKVKSGTNVDELLVVTFTESAAKEMKERMTGAIQTAINEAQSQEQYLHLIKQLSLMPQANISTIHAYCLKVIQRYFYLIDLDPVFRLLADTIEVELLKEDVWEVVKEELYGEPDTYFKNLAKAYSKDRSDDDLMKLIFSLYDFSRANPNPYRWLDSLPSLYNTEAGLTNSLLYQELLKPQLLSLIEGIRYDIEQARHLAGEDVETAAQREIFETEQGYAERLLEAVQQDDYELAYTIANEQLQFARWPSAKKADPDEVKDQKALLKNLRDKYKKDFAALSAQYLSRPLAEQEEVLKGIHPYAEEMARVTKRFSEAYWERKLEDNVLDFNDLEHLTLQILAPIAEDGERRMSDASAYYRSKFAEVLIDEYQDVNQLQESILYWVTRHQPETENLFMVGDVKQSIYAFRLADPSLFLRKYAAFADKNGGERIILAENFRSRAEVIHFTNFIFEQLMDEKVGQMDYDEAAKLQAGNKSFPESERNQTELLIYLSEDADNGEEALTPENDLEADLTIDDKTAGEVTMVAQKIKALIDEKFPIYDKKTKEERPLSYRDIVLLTPTKKNNLVILEIFKDFQIPVILNDTESYFQRTEVSIILSLLKVIDNPRQDIPLAAVLRSPIVGLDEKQLALIRIQHKNGDFYDAVQHFLKSYASGALEQTGEHKEISGKLAHFLGQLNEWRSLARRSSLVTLIWTIYNDTHFLDYVGGLVAGKQRTANLHALYERAKKYEETNYKGLFQFIRFIEKIQQRDKDLAEPTSFSDDEDAVRVMTIHASKGLEFPVVFLMDLSKRFNLSDTQSKYIFSETHGLGTDYFDVQQRVQYPSLARQALAIEKKKKLLAEEMRKLYVALTRAEQKLFLVGSYKSEEKMWADWQVADGTRGKLLPDYLRLQSSTLMKWLGMSLYRHQDAENDYFAREYRGELTQYPVRFSVNTFREEDLLSYIPVALEEINESEWKDEIEKLANGKVEAHEHSLAEDMRLAVALMEAEYPHQAATTTTSYQSVSEIKRLFEDPDETHMMKLDLADTKRVSRYVEPDFPRPRFMQETVMPTSAEIGTATHFVMQAVDLTVEITEAYIAQLLAELTEEGLLEEAVAKKIDAEQIAQFFGTELGQEIQANADKVKREMPFSLLIPAGRIFEEIREEDGDNLLIHGIIDGFIEYDDHIVLYDFKTDFVGDRVPVLPENIVDKYRGQMNLYKRGLETIRKKPVSAAYIALLSNHMNISI</sequence>
<comment type="subunit">
    <text evidence="13">Heterodimer of AddA and AddB/RexB.</text>
</comment>
<evidence type="ECO:0000256" key="8">
    <source>
        <dbReference type="ARBA" id="ARBA00023125"/>
    </source>
</evidence>
<dbReference type="STRING" id="640938.TR210_106"/>